<feature type="compositionally biased region" description="Polar residues" evidence="14">
    <location>
        <begin position="160"/>
        <end position="188"/>
    </location>
</feature>
<evidence type="ECO:0000313" key="17">
    <source>
        <dbReference type="Proteomes" id="UP000030392"/>
    </source>
</evidence>
<keyword evidence="3 11" id="KW-0677">Repeat</keyword>
<evidence type="ECO:0000256" key="6">
    <source>
        <dbReference type="ARBA" id="ARBA00023016"/>
    </source>
</evidence>
<feature type="region of interest" description="Disordered" evidence="14">
    <location>
        <begin position="1"/>
        <end position="21"/>
    </location>
</feature>
<dbReference type="Gene3D" id="1.10.1780.10">
    <property type="entry name" value="Clp, N-terminal domain"/>
    <property type="match status" value="1"/>
</dbReference>
<dbReference type="EMBL" id="JNAX01000005">
    <property type="protein sequence ID" value="KGG21637.1"/>
    <property type="molecule type" value="Genomic_DNA"/>
</dbReference>
<evidence type="ECO:0000256" key="7">
    <source>
        <dbReference type="ARBA" id="ARBA00023054"/>
    </source>
</evidence>
<dbReference type="Pfam" id="PF00004">
    <property type="entry name" value="AAA"/>
    <property type="match status" value="1"/>
</dbReference>
<dbReference type="GO" id="GO:0005737">
    <property type="term" value="C:cytoplasm"/>
    <property type="evidence" value="ECO:0007669"/>
    <property type="project" value="UniProtKB-SubCell"/>
</dbReference>
<dbReference type="InterPro" id="IPR041546">
    <property type="entry name" value="ClpA/ClpB_AAA_lid"/>
</dbReference>
<dbReference type="CDD" id="cd00009">
    <property type="entry name" value="AAA"/>
    <property type="match status" value="1"/>
</dbReference>
<dbReference type="FunFam" id="3.40.50.300:FF:000025">
    <property type="entry name" value="ATP-dependent Clp protease subunit"/>
    <property type="match status" value="1"/>
</dbReference>
<comment type="similarity">
    <text evidence="2 12">Belongs to the ClpA/ClpB family.</text>
</comment>
<evidence type="ECO:0000256" key="9">
    <source>
        <dbReference type="ARBA" id="ARBA00025613"/>
    </source>
</evidence>
<evidence type="ECO:0000256" key="8">
    <source>
        <dbReference type="ARBA" id="ARBA00023186"/>
    </source>
</evidence>
<dbReference type="Pfam" id="PF07724">
    <property type="entry name" value="AAA_2"/>
    <property type="match status" value="1"/>
</dbReference>
<dbReference type="PANTHER" id="PTHR11638">
    <property type="entry name" value="ATP-DEPENDENT CLP PROTEASE"/>
    <property type="match status" value="1"/>
</dbReference>
<dbReference type="PROSITE" id="PS00870">
    <property type="entry name" value="CLPAB_1"/>
    <property type="match status" value="1"/>
</dbReference>
<organism evidence="16 17">
    <name type="scientific">Prochlorococcus marinus str. PAC1</name>
    <dbReference type="NCBI Taxonomy" id="59924"/>
    <lineage>
        <taxon>Bacteria</taxon>
        <taxon>Bacillati</taxon>
        <taxon>Cyanobacteriota</taxon>
        <taxon>Cyanophyceae</taxon>
        <taxon>Synechococcales</taxon>
        <taxon>Prochlorococcaceae</taxon>
        <taxon>Prochlorococcus</taxon>
    </lineage>
</organism>
<feature type="coiled-coil region" evidence="13">
    <location>
        <begin position="471"/>
        <end position="548"/>
    </location>
</feature>
<dbReference type="Pfam" id="PF02861">
    <property type="entry name" value="Clp_N"/>
    <property type="match status" value="1"/>
</dbReference>
<comment type="function">
    <text evidence="9">Part of a stress-induced multi-chaperone system, it is involved in the recovery of the cell from heat-induced damage, in cooperation with DnaK, DnaJ and GrpE. Acts before DnaK, in the processing of protein aggregates. Protein binding stimulates the ATPase activity; ATP hydrolysis unfolds the denatured protein aggregates, which probably helps expose new hydrophobic binding sites on the surface of ClpB-bound aggregates, contributing to the solubilization and refolding of denatured protein aggregates by DnaK.</text>
</comment>
<evidence type="ECO:0000256" key="10">
    <source>
        <dbReference type="ARBA" id="ARBA00026057"/>
    </source>
</evidence>
<evidence type="ECO:0000256" key="1">
    <source>
        <dbReference type="ARBA" id="ARBA00004496"/>
    </source>
</evidence>
<dbReference type="PRINTS" id="PR00300">
    <property type="entry name" value="CLPPROTEASEA"/>
</dbReference>
<dbReference type="CDD" id="cd19499">
    <property type="entry name" value="RecA-like_ClpB_Hsp104-like"/>
    <property type="match status" value="1"/>
</dbReference>
<dbReference type="PROSITE" id="PS51903">
    <property type="entry name" value="CLP_R"/>
    <property type="match status" value="1"/>
</dbReference>
<dbReference type="AlphaFoldDB" id="A0A0A2C7Y7"/>
<keyword evidence="8 12" id="KW-0143">Chaperone</keyword>
<evidence type="ECO:0000256" key="4">
    <source>
        <dbReference type="ARBA" id="ARBA00022741"/>
    </source>
</evidence>
<evidence type="ECO:0000256" key="13">
    <source>
        <dbReference type="SAM" id="Coils"/>
    </source>
</evidence>
<dbReference type="PANTHER" id="PTHR11638:SF18">
    <property type="entry name" value="HEAT SHOCK PROTEIN 104"/>
    <property type="match status" value="1"/>
</dbReference>
<feature type="region of interest" description="Disordered" evidence="14">
    <location>
        <begin position="158"/>
        <end position="214"/>
    </location>
</feature>
<sequence length="931" mass="105531">MTTLNQKSSKMNGSLTTEPDSFSDEAWSLLLIAEQSARRWRHKNLDVEHLIEVLFRNKKYQKYTNSLPINHKELNEILENFIAELPINNQPDLFIGEDLEILLEVADDFRSRWGSNQIEISHILIAVGRDNRLGEDLFYQAGLPSEILEAELRRLPAPKSFQQSKRNQDKPITNRPQKDSQSFMPTETTAKDPKPEPLPPLSKEEITSKQEPLNLNEAPSALDLYCKDLTTEAENGTLDPVIGRESEIKAITKVLSRRGKNNPVLIGAPGVGKTAIAELLAQKIVGNELPESLQGLRLISLDIGALIAGAKFRGQFEERFRSLLSEINNSEKGVILFIDELHTIVSKDRSNTDAGSLLKPLLASGDLRCIGATTPDNYRRTIEKDLALNRRFQQVSIKEPSLDSSLEILKGLKENYEVHHGVIITDEALITANRLAYRYISDRCLPDKAIDLIDEASAQVRIESASKPKIIEEKESQVNHLESSIINADKDTTLETINNLQEKKELLLFELAEIKQKWQDQIDKSAELQELKISLKELKNLIREVEISGDMEEVERLKYDQLYQLQERIQEIEVSIREDNEYGNSLLKDKVNPEDIADVVSRWTGIPVRKVVSGERQKLLKLEQDLEKKVIGQLNAVQAVSAAIRRARAGMQDIRRPIGSFLFLGPTGVGKTELAKSLASSLFDEEDALLRLDMSEYMERNAVSRLLGAPPGYVGYEEGGQLTEAIRKRPYAVLLLDEIEKAHQEVFNILLQVLDDGRLTDSQGRTVDFRNTVIVMTSNLASKAILNNSLQLQSENSNKNILLQELDQKINEALTKHFRPEFLNRIDEVIKFNPLKPDSLEQIVRLQLDELKKLLKHQGLDLYVDENTIKILAEEGYEPEYGARPLRRVLRRRLENPLATQILEEAFQGAKSIRVETKDDDSEKLLFLIDN</sequence>
<dbReference type="Pfam" id="PF10431">
    <property type="entry name" value="ClpB_D2-small"/>
    <property type="match status" value="1"/>
</dbReference>
<keyword evidence="7 13" id="KW-0175">Coiled coil</keyword>
<name>A0A0A2C7Y7_PROMR</name>
<dbReference type="FunFam" id="3.40.50.300:FF:000120">
    <property type="entry name" value="ATP-dependent chaperone ClpB"/>
    <property type="match status" value="1"/>
</dbReference>
<keyword evidence="4 12" id="KW-0547">Nucleotide-binding</keyword>
<dbReference type="Pfam" id="PF17871">
    <property type="entry name" value="AAA_lid_9"/>
    <property type="match status" value="1"/>
</dbReference>
<dbReference type="InterPro" id="IPR019489">
    <property type="entry name" value="Clp_ATPase_C"/>
</dbReference>
<evidence type="ECO:0000256" key="12">
    <source>
        <dbReference type="RuleBase" id="RU004432"/>
    </source>
</evidence>
<dbReference type="InterPro" id="IPR050130">
    <property type="entry name" value="ClpA_ClpB"/>
</dbReference>
<dbReference type="GO" id="GO:0005524">
    <property type="term" value="F:ATP binding"/>
    <property type="evidence" value="ECO:0007669"/>
    <property type="project" value="UniProtKB-KW"/>
</dbReference>
<dbReference type="SUPFAM" id="SSF81923">
    <property type="entry name" value="Double Clp-N motif"/>
    <property type="match status" value="1"/>
</dbReference>
<reference evidence="17" key="1">
    <citation type="journal article" date="2014" name="Sci. Data">
        <title>Genomes of diverse isolates of the marine cyanobacterium Prochlorococcus.</title>
        <authorList>
            <person name="Biller S."/>
            <person name="Berube P."/>
            <person name="Thompson J."/>
            <person name="Kelly L."/>
            <person name="Roggensack S."/>
            <person name="Awad L."/>
            <person name="Roache-Johnson K."/>
            <person name="Ding H."/>
            <person name="Giovannoni S.J."/>
            <person name="Moore L.R."/>
            <person name="Chisholm S.W."/>
        </authorList>
    </citation>
    <scope>NUCLEOTIDE SEQUENCE [LARGE SCALE GENOMIC DNA]</scope>
    <source>
        <strain evidence="17">PAC1</strain>
    </source>
</reference>
<dbReference type="GO" id="GO:0016887">
    <property type="term" value="F:ATP hydrolysis activity"/>
    <property type="evidence" value="ECO:0007669"/>
    <property type="project" value="InterPro"/>
</dbReference>
<dbReference type="PROSITE" id="PS00871">
    <property type="entry name" value="CLPAB_2"/>
    <property type="match status" value="1"/>
</dbReference>
<evidence type="ECO:0000256" key="3">
    <source>
        <dbReference type="ARBA" id="ARBA00022737"/>
    </source>
</evidence>
<evidence type="ECO:0000256" key="5">
    <source>
        <dbReference type="ARBA" id="ARBA00022840"/>
    </source>
</evidence>
<dbReference type="InterPro" id="IPR018368">
    <property type="entry name" value="ClpA/B_CS1"/>
</dbReference>
<dbReference type="InterPro" id="IPR028299">
    <property type="entry name" value="ClpA/B_CS2"/>
</dbReference>
<evidence type="ECO:0000256" key="11">
    <source>
        <dbReference type="PROSITE-ProRule" id="PRU01251"/>
    </source>
</evidence>
<keyword evidence="5 12" id="KW-0067">ATP-binding</keyword>
<protein>
    <submittedName>
        <fullName evidence="16">ClpB protein</fullName>
    </submittedName>
</protein>
<dbReference type="Proteomes" id="UP000030392">
    <property type="component" value="Unassembled WGS sequence"/>
</dbReference>
<dbReference type="Gene3D" id="3.40.50.300">
    <property type="entry name" value="P-loop containing nucleotide triphosphate hydrolases"/>
    <property type="match status" value="3"/>
</dbReference>
<dbReference type="SMART" id="SM00382">
    <property type="entry name" value="AAA"/>
    <property type="match status" value="2"/>
</dbReference>
<feature type="domain" description="Clp R" evidence="15">
    <location>
        <begin position="19"/>
        <end position="158"/>
    </location>
</feature>
<dbReference type="InterPro" id="IPR003593">
    <property type="entry name" value="AAA+_ATPase"/>
</dbReference>
<proteinExistence type="inferred from homology"/>
<dbReference type="InterPro" id="IPR003959">
    <property type="entry name" value="ATPase_AAA_core"/>
</dbReference>
<dbReference type="GO" id="GO:0034605">
    <property type="term" value="P:cellular response to heat"/>
    <property type="evidence" value="ECO:0007669"/>
    <property type="project" value="TreeGrafter"/>
</dbReference>
<gene>
    <name evidence="16" type="ORF">EV03_0375</name>
</gene>
<dbReference type="SUPFAM" id="SSF52540">
    <property type="entry name" value="P-loop containing nucleoside triphosphate hydrolases"/>
    <property type="match status" value="2"/>
</dbReference>
<accession>A0A0A2C7Y7</accession>
<dbReference type="InterPro" id="IPR027417">
    <property type="entry name" value="P-loop_NTPase"/>
</dbReference>
<evidence type="ECO:0000256" key="2">
    <source>
        <dbReference type="ARBA" id="ARBA00008675"/>
    </source>
</evidence>
<dbReference type="Gene3D" id="1.10.8.60">
    <property type="match status" value="1"/>
</dbReference>
<comment type="caution">
    <text evidence="16">The sequence shown here is derived from an EMBL/GenBank/DDBJ whole genome shotgun (WGS) entry which is preliminary data.</text>
</comment>
<dbReference type="InterPro" id="IPR036628">
    <property type="entry name" value="Clp_N_dom_sf"/>
</dbReference>
<dbReference type="InterPro" id="IPR001270">
    <property type="entry name" value="ClpA/B"/>
</dbReference>
<evidence type="ECO:0000259" key="15">
    <source>
        <dbReference type="PROSITE" id="PS51903"/>
    </source>
</evidence>
<dbReference type="SMART" id="SM01086">
    <property type="entry name" value="ClpB_D2-small"/>
    <property type="match status" value="1"/>
</dbReference>
<feature type="compositionally biased region" description="Polar residues" evidence="14">
    <location>
        <begin position="1"/>
        <end position="20"/>
    </location>
</feature>
<dbReference type="InterPro" id="IPR004176">
    <property type="entry name" value="Clp_R_N"/>
</dbReference>
<keyword evidence="6" id="KW-0346">Stress response</keyword>
<evidence type="ECO:0000313" key="16">
    <source>
        <dbReference type="EMBL" id="KGG21637.1"/>
    </source>
</evidence>
<evidence type="ECO:0000256" key="14">
    <source>
        <dbReference type="SAM" id="MobiDB-lite"/>
    </source>
</evidence>
<comment type="subunit">
    <text evidence="10">Homohexamer. The oligomerization is ATP-dependent.</text>
</comment>
<comment type="subcellular location">
    <subcellularLocation>
        <location evidence="1">Cytoplasm</location>
    </subcellularLocation>
</comment>
<dbReference type="RefSeq" id="WP_036904626.1">
    <property type="nucleotide sequence ID" value="NZ_CP138967.1"/>
</dbReference>